<dbReference type="CDD" id="cd00096">
    <property type="entry name" value="Ig"/>
    <property type="match status" value="1"/>
</dbReference>
<organism evidence="5">
    <name type="scientific">Timema monikensis</name>
    <dbReference type="NCBI Taxonomy" id="170555"/>
    <lineage>
        <taxon>Eukaryota</taxon>
        <taxon>Metazoa</taxon>
        <taxon>Ecdysozoa</taxon>
        <taxon>Arthropoda</taxon>
        <taxon>Hexapoda</taxon>
        <taxon>Insecta</taxon>
        <taxon>Pterygota</taxon>
        <taxon>Neoptera</taxon>
        <taxon>Polyneoptera</taxon>
        <taxon>Phasmatodea</taxon>
        <taxon>Timematodea</taxon>
        <taxon>Timematoidea</taxon>
        <taxon>Timematidae</taxon>
        <taxon>Timema</taxon>
    </lineage>
</organism>
<feature type="region of interest" description="Disordered" evidence="1">
    <location>
        <begin position="484"/>
        <end position="510"/>
    </location>
</feature>
<keyword evidence="2" id="KW-0812">Transmembrane</keyword>
<dbReference type="SUPFAM" id="SSF49265">
    <property type="entry name" value="Fibronectin type III"/>
    <property type="match status" value="1"/>
</dbReference>
<dbReference type="SMART" id="SM00060">
    <property type="entry name" value="FN3"/>
    <property type="match status" value="1"/>
</dbReference>
<feature type="domain" description="Ig-like" evidence="3">
    <location>
        <begin position="8"/>
        <end position="96"/>
    </location>
</feature>
<dbReference type="Gene3D" id="2.60.40.10">
    <property type="entry name" value="Immunoglobulins"/>
    <property type="match status" value="2"/>
</dbReference>
<dbReference type="InterPro" id="IPR003961">
    <property type="entry name" value="FN3_dom"/>
</dbReference>
<feature type="compositionally biased region" description="Pro residues" evidence="1">
    <location>
        <begin position="377"/>
        <end position="393"/>
    </location>
</feature>
<reference evidence="5" key="1">
    <citation type="submission" date="2020-11" db="EMBL/GenBank/DDBJ databases">
        <authorList>
            <person name="Tran Van P."/>
        </authorList>
    </citation>
    <scope>NUCLEOTIDE SEQUENCE</scope>
</reference>
<evidence type="ECO:0000259" key="4">
    <source>
        <dbReference type="PROSITE" id="PS50853"/>
    </source>
</evidence>
<accession>A0A7R9E3M7</accession>
<dbReference type="InterPro" id="IPR036116">
    <property type="entry name" value="FN3_sf"/>
</dbReference>
<evidence type="ECO:0000256" key="2">
    <source>
        <dbReference type="SAM" id="Phobius"/>
    </source>
</evidence>
<proteinExistence type="predicted"/>
<feature type="transmembrane region" description="Helical" evidence="2">
    <location>
        <begin position="280"/>
        <end position="300"/>
    </location>
</feature>
<feature type="region of interest" description="Disordered" evidence="1">
    <location>
        <begin position="307"/>
        <end position="353"/>
    </location>
</feature>
<evidence type="ECO:0000313" key="5">
    <source>
        <dbReference type="EMBL" id="CAD7425655.1"/>
    </source>
</evidence>
<dbReference type="PANTHER" id="PTHR23278">
    <property type="entry name" value="SIDESTEP PROTEIN"/>
    <property type="match status" value="1"/>
</dbReference>
<evidence type="ECO:0000259" key="3">
    <source>
        <dbReference type="PROSITE" id="PS50835"/>
    </source>
</evidence>
<dbReference type="PROSITE" id="PS50835">
    <property type="entry name" value="IG_LIKE"/>
    <property type="match status" value="1"/>
</dbReference>
<dbReference type="AlphaFoldDB" id="A0A7R9E3M7"/>
<dbReference type="InterPro" id="IPR007110">
    <property type="entry name" value="Ig-like_dom"/>
</dbReference>
<feature type="region of interest" description="Disordered" evidence="1">
    <location>
        <begin position="373"/>
        <end position="424"/>
    </location>
</feature>
<dbReference type="InterPro" id="IPR013783">
    <property type="entry name" value="Ig-like_fold"/>
</dbReference>
<evidence type="ECO:0000256" key="1">
    <source>
        <dbReference type="SAM" id="MobiDB-lite"/>
    </source>
</evidence>
<feature type="compositionally biased region" description="Polar residues" evidence="1">
    <location>
        <begin position="315"/>
        <end position="328"/>
    </location>
</feature>
<dbReference type="PANTHER" id="PTHR23278:SF31">
    <property type="entry name" value="SIDESTEP II, ISOFORM A"/>
    <property type="match status" value="1"/>
</dbReference>
<feature type="compositionally biased region" description="Polar residues" evidence="1">
    <location>
        <begin position="499"/>
        <end position="510"/>
    </location>
</feature>
<gene>
    <name evidence="5" type="ORF">TMSB3V08_LOCUS2561</name>
</gene>
<feature type="domain" description="Fibronectin type-III" evidence="4">
    <location>
        <begin position="110"/>
        <end position="203"/>
    </location>
</feature>
<dbReference type="SUPFAM" id="SSF48726">
    <property type="entry name" value="Immunoglobulin"/>
    <property type="match status" value="1"/>
</dbReference>
<feature type="compositionally biased region" description="Low complexity" evidence="1">
    <location>
        <begin position="394"/>
        <end position="404"/>
    </location>
</feature>
<dbReference type="EMBL" id="OB793000">
    <property type="protein sequence ID" value="CAD7425655.1"/>
    <property type="molecule type" value="Genomic_DNA"/>
</dbReference>
<name>A0A7R9E3M7_9NEOP</name>
<keyword evidence="2" id="KW-0472">Membrane</keyword>
<dbReference type="PROSITE" id="PS50853">
    <property type="entry name" value="FN3"/>
    <property type="match status" value="1"/>
</dbReference>
<dbReference type="InterPro" id="IPR036179">
    <property type="entry name" value="Ig-like_dom_sf"/>
</dbReference>
<sequence>MLMVKNAPTCKQEKILVVGASRAESLDIACEVETDPPVRSFKWKFNNSGETIEVSPDRFASTSNGTTSVLRYTPVSDLDYGTLSCWADNAIGAQVSPCVFQVVAAGKPFPVRNCTLSNQTSSSVEVSCQPGFDGGLPQYFLLELYSADSGVPRYNLTSSDAPYFYLANLEPDVTFRIAVFAVNSKGRSVGVVLEEVTFRDAEKRTDGPIEEGEIGVRIPSCIFYAIMRGKDTSIISSLLIPDVYLERVGLDIALYLLHDHEREIYIYQIASDGDLPLSPILGMVVGAALTLLSVVLLVVVKVRRKRSRDRGRQQGGSKLQGPNGTASLPSAGKNLPSRDCVDEKDPDIIPAKFEPGPVARPVMGNGNIILREVSPLGYPPHSSPPHSASPPPHGAQGPGPHWLSPGPPPPLDPLDRTPASQIKDGDIGHVSKYIVLMEVILTKTRSPRLASQRTDADKEMPVVPREINGNFTFKHSVRQPSAYQSSLDDVNPPPPYHTNVPTATELQYSF</sequence>
<protein>
    <submittedName>
        <fullName evidence="5">Uncharacterized protein</fullName>
    </submittedName>
</protein>
<keyword evidence="2" id="KW-1133">Transmembrane helix</keyword>
<dbReference type="CDD" id="cd00063">
    <property type="entry name" value="FN3"/>
    <property type="match status" value="1"/>
</dbReference>